<accession>A0ABD1TSH3</accession>
<gene>
    <name evidence="2" type="ORF">Fot_29650</name>
</gene>
<proteinExistence type="predicted"/>
<feature type="region of interest" description="Disordered" evidence="1">
    <location>
        <begin position="53"/>
        <end position="80"/>
    </location>
</feature>
<feature type="compositionally biased region" description="Polar residues" evidence="1">
    <location>
        <begin position="54"/>
        <end position="63"/>
    </location>
</feature>
<feature type="compositionally biased region" description="Basic and acidic residues" evidence="1">
    <location>
        <begin position="67"/>
        <end position="80"/>
    </location>
</feature>
<sequence>MVQEKAKYTKFKNRDVREIYHMYLSLFGQAFDSNKYAITPTKLSQRVIDGVISGSDSPHNTLPINAETRDSSDKGPDELRSCSRMDISGCHSREKRKCSTRRSKGKDKKNRKCGLILFSGTSCKCGQGISCKSSNLQGRDPEQSPVHYGICGHK</sequence>
<name>A0ABD1TSH3_9LAMI</name>
<reference evidence="3" key="1">
    <citation type="submission" date="2024-07" db="EMBL/GenBank/DDBJ databases">
        <title>Two chromosome-level genome assemblies of Korean endemic species Abeliophyllum distichum and Forsythia ovata (Oleaceae).</title>
        <authorList>
            <person name="Jang H."/>
        </authorList>
    </citation>
    <scope>NUCLEOTIDE SEQUENCE [LARGE SCALE GENOMIC DNA]</scope>
</reference>
<evidence type="ECO:0000256" key="1">
    <source>
        <dbReference type="SAM" id="MobiDB-lite"/>
    </source>
</evidence>
<dbReference type="AlphaFoldDB" id="A0ABD1TSH3"/>
<feature type="region of interest" description="Disordered" evidence="1">
    <location>
        <begin position="133"/>
        <end position="154"/>
    </location>
</feature>
<evidence type="ECO:0000313" key="3">
    <source>
        <dbReference type="Proteomes" id="UP001604277"/>
    </source>
</evidence>
<organism evidence="2 3">
    <name type="scientific">Forsythia ovata</name>
    <dbReference type="NCBI Taxonomy" id="205694"/>
    <lineage>
        <taxon>Eukaryota</taxon>
        <taxon>Viridiplantae</taxon>
        <taxon>Streptophyta</taxon>
        <taxon>Embryophyta</taxon>
        <taxon>Tracheophyta</taxon>
        <taxon>Spermatophyta</taxon>
        <taxon>Magnoliopsida</taxon>
        <taxon>eudicotyledons</taxon>
        <taxon>Gunneridae</taxon>
        <taxon>Pentapetalae</taxon>
        <taxon>asterids</taxon>
        <taxon>lamiids</taxon>
        <taxon>Lamiales</taxon>
        <taxon>Oleaceae</taxon>
        <taxon>Forsythieae</taxon>
        <taxon>Forsythia</taxon>
    </lineage>
</organism>
<protein>
    <submittedName>
        <fullName evidence="2">Uncharacterized protein</fullName>
    </submittedName>
</protein>
<comment type="caution">
    <text evidence="2">The sequence shown here is derived from an EMBL/GenBank/DDBJ whole genome shotgun (WGS) entry which is preliminary data.</text>
</comment>
<keyword evidence="3" id="KW-1185">Reference proteome</keyword>
<dbReference type="EMBL" id="JBFOLJ010000008">
    <property type="protein sequence ID" value="KAL2515679.1"/>
    <property type="molecule type" value="Genomic_DNA"/>
</dbReference>
<evidence type="ECO:0000313" key="2">
    <source>
        <dbReference type="EMBL" id="KAL2515679.1"/>
    </source>
</evidence>
<dbReference type="Proteomes" id="UP001604277">
    <property type="component" value="Unassembled WGS sequence"/>
</dbReference>